<dbReference type="InterPro" id="IPR036322">
    <property type="entry name" value="WD40_repeat_dom_sf"/>
</dbReference>
<dbReference type="PRINTS" id="PR00320">
    <property type="entry name" value="GPROTEINBRPT"/>
</dbReference>
<evidence type="ECO:0000256" key="1">
    <source>
        <dbReference type="ARBA" id="ARBA00004156"/>
    </source>
</evidence>
<dbReference type="PROSITE" id="PS50294">
    <property type="entry name" value="WD_REPEATS_REGION"/>
    <property type="match status" value="3"/>
</dbReference>
<evidence type="ECO:0000256" key="7">
    <source>
        <dbReference type="PROSITE-ProRule" id="PRU00221"/>
    </source>
</evidence>
<dbReference type="SMART" id="SM00320">
    <property type="entry name" value="WD40"/>
    <property type="match status" value="6"/>
</dbReference>
<dbReference type="GO" id="GO:0030126">
    <property type="term" value="C:COPI vesicle coat"/>
    <property type="evidence" value="ECO:0007669"/>
    <property type="project" value="TreeGrafter"/>
</dbReference>
<evidence type="ECO:0000256" key="6">
    <source>
        <dbReference type="ARBA" id="ARBA00032920"/>
    </source>
</evidence>
<keyword evidence="4" id="KW-0968">Cytoplasmic vesicle</keyword>
<dbReference type="GO" id="GO:0006891">
    <property type="term" value="P:intra-Golgi vesicle-mediated transport"/>
    <property type="evidence" value="ECO:0007669"/>
    <property type="project" value="TreeGrafter"/>
</dbReference>
<keyword evidence="3" id="KW-0677">Repeat</keyword>
<dbReference type="PANTHER" id="PTHR19876">
    <property type="entry name" value="COATOMER"/>
    <property type="match status" value="1"/>
</dbReference>
<dbReference type="AlphaFoldDB" id="A0AAD3XRY4"/>
<name>A0AAD3XRY4_NEPGR</name>
<feature type="repeat" description="WD" evidence="7">
    <location>
        <begin position="181"/>
        <end position="224"/>
    </location>
</feature>
<dbReference type="InterPro" id="IPR050844">
    <property type="entry name" value="Coatomer_complex_subunit"/>
</dbReference>
<evidence type="ECO:0000256" key="4">
    <source>
        <dbReference type="ARBA" id="ARBA00023329"/>
    </source>
</evidence>
<dbReference type="SUPFAM" id="SSF50978">
    <property type="entry name" value="WD40 repeat-like"/>
    <property type="match status" value="1"/>
</dbReference>
<evidence type="ECO:0000256" key="5">
    <source>
        <dbReference type="ARBA" id="ARBA00025536"/>
    </source>
</evidence>
<dbReference type="EMBL" id="BSYO01000013">
    <property type="protein sequence ID" value="GMH14266.1"/>
    <property type="molecule type" value="Genomic_DNA"/>
</dbReference>
<comment type="function">
    <text evidence="5">The coatomer is a cytosolic protein complex that binds to dilysine motifs and reversibly associates with Golgi non-clathrin-coated vesicles, which further mediate biosynthetic protein transport from the ER, via the Golgi up to the trans Golgi network. Coatomer complex is required for budding from Golgi membranes, and is essential for the retrograde Golgi-to-ER transport of dilysine-tagged proteins.</text>
</comment>
<dbReference type="GO" id="GO:0006886">
    <property type="term" value="P:intracellular protein transport"/>
    <property type="evidence" value="ECO:0007669"/>
    <property type="project" value="TreeGrafter"/>
</dbReference>
<keyword evidence="2 7" id="KW-0853">WD repeat</keyword>
<proteinExistence type="predicted"/>
<dbReference type="Proteomes" id="UP001279734">
    <property type="component" value="Unassembled WGS sequence"/>
</dbReference>
<gene>
    <name evidence="8" type="ORF">Nepgr_016107</name>
</gene>
<dbReference type="Gene3D" id="2.130.10.10">
    <property type="entry name" value="YVTN repeat-like/Quinoprotein amine dehydrogenase"/>
    <property type="match status" value="1"/>
</dbReference>
<protein>
    <recommendedName>
        <fullName evidence="6">Beta'-coat protein</fullName>
    </recommendedName>
</protein>
<comment type="subcellular location">
    <subcellularLocation>
        <location evidence="1">Cytoplasmic vesicle membrane</location>
    </subcellularLocation>
</comment>
<feature type="repeat" description="WD" evidence="7">
    <location>
        <begin position="95"/>
        <end position="127"/>
    </location>
</feature>
<feature type="repeat" description="WD" evidence="7">
    <location>
        <begin position="138"/>
        <end position="180"/>
    </location>
</feature>
<accession>A0AAD3XRY4</accession>
<evidence type="ECO:0000313" key="8">
    <source>
        <dbReference type="EMBL" id="GMH14266.1"/>
    </source>
</evidence>
<dbReference type="InterPro" id="IPR015943">
    <property type="entry name" value="WD40/YVTN_repeat-like_dom_sf"/>
</dbReference>
<keyword evidence="9" id="KW-1185">Reference proteome</keyword>
<dbReference type="FunFam" id="2.130.10.10:FF:000016">
    <property type="entry name" value="Coatomer alpha subunit, putative"/>
    <property type="match status" value="1"/>
</dbReference>
<dbReference type="GO" id="GO:0006890">
    <property type="term" value="P:retrograde vesicle-mediated transport, Golgi to endoplasmic reticulum"/>
    <property type="evidence" value="ECO:0007669"/>
    <property type="project" value="TreeGrafter"/>
</dbReference>
<dbReference type="PROSITE" id="PS50082">
    <property type="entry name" value="WD_REPEATS_2"/>
    <property type="match status" value="4"/>
</dbReference>
<feature type="repeat" description="WD" evidence="7">
    <location>
        <begin position="225"/>
        <end position="266"/>
    </location>
</feature>
<dbReference type="Pfam" id="PF00400">
    <property type="entry name" value="WD40"/>
    <property type="match status" value="6"/>
</dbReference>
<evidence type="ECO:0000256" key="3">
    <source>
        <dbReference type="ARBA" id="ARBA00022737"/>
    </source>
</evidence>
<dbReference type="InterPro" id="IPR001680">
    <property type="entry name" value="WD40_rpt"/>
</dbReference>
<organism evidence="8 9">
    <name type="scientific">Nepenthes gracilis</name>
    <name type="common">Slender pitcher plant</name>
    <dbReference type="NCBI Taxonomy" id="150966"/>
    <lineage>
        <taxon>Eukaryota</taxon>
        <taxon>Viridiplantae</taxon>
        <taxon>Streptophyta</taxon>
        <taxon>Embryophyta</taxon>
        <taxon>Tracheophyta</taxon>
        <taxon>Spermatophyta</taxon>
        <taxon>Magnoliopsida</taxon>
        <taxon>eudicotyledons</taxon>
        <taxon>Gunneridae</taxon>
        <taxon>Pentapetalae</taxon>
        <taxon>Caryophyllales</taxon>
        <taxon>Nepenthaceae</taxon>
        <taxon>Nepenthes</taxon>
    </lineage>
</organism>
<dbReference type="CDD" id="cd00200">
    <property type="entry name" value="WD40"/>
    <property type="match status" value="1"/>
</dbReference>
<dbReference type="InterPro" id="IPR020472">
    <property type="entry name" value="WD40_PAC1"/>
</dbReference>
<dbReference type="PANTHER" id="PTHR19876:SF75">
    <property type="entry name" value="COATOMER SUBUNIT BETA'-3"/>
    <property type="match status" value="1"/>
</dbReference>
<comment type="caution">
    <text evidence="8">The sequence shown here is derived from an EMBL/GenBank/DDBJ whole genome shotgun (WGS) entry which is preliminary data.</text>
</comment>
<sequence length="308" mass="34724">MALIHDVKVEFAERSARVKSVDVHPTEPWILTSMHSGRLSIWNYESKALINSIEVTELPVRSAKFIAQKEWIISGADDKFIRVFNDKTSEKIIEFEAHTDYIRCVVVHPTLPFVLSASDDHSVRLWDWANGWSCARTFEGHSHYVMQVAFNPKNQSIFASASLDGTVKTWNLNSPEPIATLDAHPKGVNCVNYFMSNDKLCLLSGSDDHTTKVWDYESKSCVATLEGHTNNVTTVNIHPEFPIIITGSEDETIRIWNTVSYKIEKTLNQGLGRVWAIEFVKGSSQVVIGYDEGHFIGKIISSSDHLEE</sequence>
<evidence type="ECO:0000256" key="2">
    <source>
        <dbReference type="ARBA" id="ARBA00022574"/>
    </source>
</evidence>
<reference evidence="8" key="1">
    <citation type="submission" date="2023-05" db="EMBL/GenBank/DDBJ databases">
        <title>Nepenthes gracilis genome sequencing.</title>
        <authorList>
            <person name="Fukushima K."/>
        </authorList>
    </citation>
    <scope>NUCLEOTIDE SEQUENCE</scope>
    <source>
        <strain evidence="8">SING2019-196</strain>
    </source>
</reference>
<dbReference type="GO" id="GO:0006888">
    <property type="term" value="P:endoplasmic reticulum to Golgi vesicle-mediated transport"/>
    <property type="evidence" value="ECO:0007669"/>
    <property type="project" value="TreeGrafter"/>
</dbReference>
<evidence type="ECO:0000313" key="9">
    <source>
        <dbReference type="Proteomes" id="UP001279734"/>
    </source>
</evidence>